<evidence type="ECO:0000256" key="5">
    <source>
        <dbReference type="ARBA" id="ARBA00022824"/>
    </source>
</evidence>
<dbReference type="InterPro" id="IPR051512">
    <property type="entry name" value="Inactive_Rhomboid"/>
</dbReference>
<feature type="domain" description="Peptidase S54 rhomboid" evidence="9">
    <location>
        <begin position="547"/>
        <end position="684"/>
    </location>
</feature>
<dbReference type="InterPro" id="IPR022241">
    <property type="entry name" value="iRhom1_2_N"/>
</dbReference>
<dbReference type="OMA" id="SSAPHEW"/>
<feature type="transmembrane region" description="Helical" evidence="8">
    <location>
        <begin position="669"/>
        <end position="688"/>
    </location>
</feature>
<comment type="similarity">
    <text evidence="3 8">Belongs to the peptidase S54 family.</text>
</comment>
<evidence type="ECO:0000313" key="11">
    <source>
        <dbReference type="Ensembl" id="ENSEBUP00000005390.1"/>
    </source>
</evidence>
<evidence type="ECO:0000256" key="7">
    <source>
        <dbReference type="ARBA" id="ARBA00023136"/>
    </source>
</evidence>
<dbReference type="PANTHER" id="PTHR45965:SF3">
    <property type="entry name" value="INACTIVE RHOMBOID PROTEIN 1"/>
    <property type="match status" value="1"/>
</dbReference>
<reference evidence="11" key="2">
    <citation type="submission" date="2025-09" db="UniProtKB">
        <authorList>
            <consortium name="Ensembl"/>
        </authorList>
    </citation>
    <scope>IDENTIFICATION</scope>
</reference>
<keyword evidence="6 8" id="KW-1133">Transmembrane helix</keyword>
<reference evidence="11" key="1">
    <citation type="submission" date="2025-08" db="UniProtKB">
        <authorList>
            <consortium name="Ensembl"/>
        </authorList>
    </citation>
    <scope>IDENTIFICATION</scope>
</reference>
<comment type="caution">
    <text evidence="8">Lacks conserved residue(s) required for the propagation of feature annotation.</text>
</comment>
<sequence length="751" mass="85097">SFPSPHYSPRPALWECQSASRERAGTALWFGVSNASAQQQRWQQRSLCHCSQRYGKLKHEALRELDSPSIDFTSTSHLCVPSFQVRDPLARGRQFRVIPDEGDGFSSVPHTPVTPGAMSYISHTSSGLARLPQRRKRESVAKMSFRAAAALVKGIPMKDVNLAPVPRRSFRPSFTEDDVVDGTDEPDISFFSKVEFLPLPLPVPKGWRRPTPTKTSITAPATTWPHLKQDVVPGLGFRERRRGKKLGLNAAALAQRGVRRQYGLGVVGRWLNRRYRVRRLDSAVLSQMNDMVDHRPYFTYWLVIVHILVTLVSVCIYGIAPIGFAQHETQQDVLRNKGAYENVKFVQQENFWVGPSSVALIHLGAKFSPCMRQDDELVRLRDQERERERTSGCCLRNDHSGCVQTVEQDCSDTLATWIKWPLDHDMPELNNRQRTSGAVCGQDPDVCEEPASSAPHEWPDDITKWPICTNKSVGNLTQKQHMDCVVTGHPCCIDTKDQHRADQTSLERCDPRTRPFKVIVDITLNFQVHCMDAVCGLLPFLNPDVPDQFYRLWLSLFLHAGLIHCLGSVIFQMTVLRDLEKLAGWLRISIIFLLSGITGNLASAIFVPYRAEVGPAGSQFGLLACLFVELLQSWQILANPWHALGKLLTILLFLLAFGLLPWVDNYAHIGGFISGLLLSFVFLPYITFGRLDRYRKRIQIMVALVIFLGLFAALILWFYIYPIHCQWCEHLTCISFTDDFCEKYELDSSLH</sequence>
<evidence type="ECO:0000313" key="12">
    <source>
        <dbReference type="Proteomes" id="UP000694388"/>
    </source>
</evidence>
<evidence type="ECO:0000256" key="2">
    <source>
        <dbReference type="ARBA" id="ARBA00004477"/>
    </source>
</evidence>
<dbReference type="SUPFAM" id="SSF144091">
    <property type="entry name" value="Rhomboid-like"/>
    <property type="match status" value="1"/>
</dbReference>
<proteinExistence type="inferred from homology"/>
<organism evidence="11 12">
    <name type="scientific">Eptatretus burgeri</name>
    <name type="common">Inshore hagfish</name>
    <dbReference type="NCBI Taxonomy" id="7764"/>
    <lineage>
        <taxon>Eukaryota</taxon>
        <taxon>Metazoa</taxon>
        <taxon>Chordata</taxon>
        <taxon>Craniata</taxon>
        <taxon>Vertebrata</taxon>
        <taxon>Cyclostomata</taxon>
        <taxon>Myxini</taxon>
        <taxon>Myxiniformes</taxon>
        <taxon>Myxinidae</taxon>
        <taxon>Eptatretinae</taxon>
        <taxon>Eptatretus</taxon>
    </lineage>
</organism>
<accession>A0A8C4PYP2</accession>
<feature type="transmembrane region" description="Helical" evidence="8">
    <location>
        <begin position="585"/>
        <end position="607"/>
    </location>
</feature>
<dbReference type="InterPro" id="IPR022764">
    <property type="entry name" value="Peptidase_S54_rhomboid_dom"/>
</dbReference>
<comment type="subcellular location">
    <subcellularLocation>
        <location evidence="2 8">Endoplasmic reticulum membrane</location>
        <topology evidence="2 8">Multi-pass membrane protein</topology>
    </subcellularLocation>
</comment>
<dbReference type="GO" id="GO:0005789">
    <property type="term" value="C:endoplasmic reticulum membrane"/>
    <property type="evidence" value="ECO:0007669"/>
    <property type="project" value="UniProtKB-SubCell"/>
</dbReference>
<keyword evidence="5 8" id="KW-0256">Endoplasmic reticulum</keyword>
<dbReference type="InterPro" id="IPR035952">
    <property type="entry name" value="Rhomboid-like_sf"/>
</dbReference>
<dbReference type="Proteomes" id="UP000694388">
    <property type="component" value="Unplaced"/>
</dbReference>
<evidence type="ECO:0000256" key="1">
    <source>
        <dbReference type="ARBA" id="ARBA00002661"/>
    </source>
</evidence>
<evidence type="ECO:0000259" key="9">
    <source>
        <dbReference type="Pfam" id="PF01694"/>
    </source>
</evidence>
<keyword evidence="12" id="KW-1185">Reference proteome</keyword>
<feature type="transmembrane region" description="Helical" evidence="8">
    <location>
        <begin position="552"/>
        <end position="573"/>
    </location>
</feature>
<evidence type="ECO:0000259" key="10">
    <source>
        <dbReference type="Pfam" id="PF12595"/>
    </source>
</evidence>
<dbReference type="Pfam" id="PF01694">
    <property type="entry name" value="Rhomboid"/>
    <property type="match status" value="1"/>
</dbReference>
<protein>
    <recommendedName>
        <fullName evidence="8">Inactive rhomboid protein</fullName>
        <shortName evidence="8">iRhom</shortName>
    </recommendedName>
    <alternativeName>
        <fullName evidence="8">Rhomboid family member</fullName>
    </alternativeName>
    <alternativeName>
        <fullName evidence="8">Rhomboid veinlet-like protein</fullName>
    </alternativeName>
</protein>
<evidence type="ECO:0000256" key="8">
    <source>
        <dbReference type="RuleBase" id="RU369051"/>
    </source>
</evidence>
<evidence type="ECO:0000256" key="4">
    <source>
        <dbReference type="ARBA" id="ARBA00022692"/>
    </source>
</evidence>
<name>A0A8C4PYP2_EPTBU</name>
<evidence type="ECO:0000256" key="6">
    <source>
        <dbReference type="ARBA" id="ARBA00022989"/>
    </source>
</evidence>
<feature type="transmembrane region" description="Helical" evidence="8">
    <location>
        <begin position="700"/>
        <end position="720"/>
    </location>
</feature>
<dbReference type="FunFam" id="1.20.1540.10:FF:000001">
    <property type="entry name" value="Putative inactive rhomboid protein 1"/>
    <property type="match status" value="1"/>
</dbReference>
<feature type="transmembrane region" description="Helical" evidence="8">
    <location>
        <begin position="298"/>
        <end position="320"/>
    </location>
</feature>
<dbReference type="AlphaFoldDB" id="A0A8C4PYP2"/>
<feature type="transmembrane region" description="Helical" evidence="8">
    <location>
        <begin position="643"/>
        <end position="663"/>
    </location>
</feature>
<dbReference type="Pfam" id="PF12595">
    <property type="entry name" value="iRhom1-2_N"/>
    <property type="match status" value="1"/>
</dbReference>
<dbReference type="GO" id="GO:0042058">
    <property type="term" value="P:regulation of epidermal growth factor receptor signaling pathway"/>
    <property type="evidence" value="ECO:0007669"/>
    <property type="project" value="UniProtKB-UniRule"/>
</dbReference>
<keyword evidence="7 8" id="KW-0472">Membrane</keyword>
<dbReference type="GO" id="GO:0050709">
    <property type="term" value="P:negative regulation of protein secretion"/>
    <property type="evidence" value="ECO:0007669"/>
    <property type="project" value="UniProtKB-UniRule"/>
</dbReference>
<feature type="domain" description="Inactive rhomboid protein 1/2 N-terminal" evidence="10">
    <location>
        <begin position="32"/>
        <end position="196"/>
    </location>
</feature>
<dbReference type="GO" id="GO:0004252">
    <property type="term" value="F:serine-type endopeptidase activity"/>
    <property type="evidence" value="ECO:0007669"/>
    <property type="project" value="InterPro"/>
</dbReference>
<dbReference type="Ensembl" id="ENSEBUT00000005828.1">
    <property type="protein sequence ID" value="ENSEBUP00000005390.1"/>
    <property type="gene ID" value="ENSEBUG00000003622.1"/>
</dbReference>
<dbReference type="GeneTree" id="ENSGT00940000156278"/>
<comment type="function">
    <text evidence="1 8">Regulates ADAM17 protease, a sheddase of the epidermal growth factor (EGF) receptor ligands and TNF, thereby plays a role in sleep, cell survival, proliferation, migration and inflammation. Does not exhibit any protease activity on its own.</text>
</comment>
<keyword evidence="4 8" id="KW-0812">Transmembrane</keyword>
<dbReference type="Gene3D" id="1.20.1540.10">
    <property type="entry name" value="Rhomboid-like"/>
    <property type="match status" value="1"/>
</dbReference>
<evidence type="ECO:0000256" key="3">
    <source>
        <dbReference type="ARBA" id="ARBA00009045"/>
    </source>
</evidence>
<dbReference type="PANTHER" id="PTHR45965">
    <property type="entry name" value="INACTIVE RHOMBOID PROTEIN"/>
    <property type="match status" value="1"/>
</dbReference>